<organism evidence="2 3">
    <name type="scientific">Sorghum bicolor</name>
    <name type="common">Sorghum</name>
    <name type="synonym">Sorghum vulgare</name>
    <dbReference type="NCBI Taxonomy" id="4558"/>
    <lineage>
        <taxon>Eukaryota</taxon>
        <taxon>Viridiplantae</taxon>
        <taxon>Streptophyta</taxon>
        <taxon>Embryophyta</taxon>
        <taxon>Tracheophyta</taxon>
        <taxon>Spermatophyta</taxon>
        <taxon>Magnoliopsida</taxon>
        <taxon>Liliopsida</taxon>
        <taxon>Poales</taxon>
        <taxon>Poaceae</taxon>
        <taxon>PACMAD clade</taxon>
        <taxon>Panicoideae</taxon>
        <taxon>Andropogonodae</taxon>
        <taxon>Andropogoneae</taxon>
        <taxon>Sorghinae</taxon>
        <taxon>Sorghum</taxon>
    </lineage>
</organism>
<feature type="compositionally biased region" description="Basic and acidic residues" evidence="1">
    <location>
        <begin position="21"/>
        <end position="30"/>
    </location>
</feature>
<proteinExistence type="predicted"/>
<gene>
    <name evidence="2" type="ORF">SORBI_3009G126200</name>
</gene>
<evidence type="ECO:0000313" key="3">
    <source>
        <dbReference type="Proteomes" id="UP000000768"/>
    </source>
</evidence>
<dbReference type="AlphaFoldDB" id="A0A1B6P825"/>
<sequence length="84" mass="9310">MYAATTPFSSTRRTPRRRTPKERNDEESKAAFHTPPPREASAVVVYLLRAPAALEILGFRRAFYSGGRKGADARSQPEVVVFGS</sequence>
<reference evidence="2 3" key="1">
    <citation type="journal article" date="2009" name="Nature">
        <title>The Sorghum bicolor genome and the diversification of grasses.</title>
        <authorList>
            <person name="Paterson A.H."/>
            <person name="Bowers J.E."/>
            <person name="Bruggmann R."/>
            <person name="Dubchak I."/>
            <person name="Grimwood J."/>
            <person name="Gundlach H."/>
            <person name="Haberer G."/>
            <person name="Hellsten U."/>
            <person name="Mitros T."/>
            <person name="Poliakov A."/>
            <person name="Schmutz J."/>
            <person name="Spannagl M."/>
            <person name="Tang H."/>
            <person name="Wang X."/>
            <person name="Wicker T."/>
            <person name="Bharti A.K."/>
            <person name="Chapman J."/>
            <person name="Feltus F.A."/>
            <person name="Gowik U."/>
            <person name="Grigoriev I.V."/>
            <person name="Lyons E."/>
            <person name="Maher C.A."/>
            <person name="Martis M."/>
            <person name="Narechania A."/>
            <person name="Otillar R.P."/>
            <person name="Penning B.W."/>
            <person name="Salamov A.A."/>
            <person name="Wang Y."/>
            <person name="Zhang L."/>
            <person name="Carpita N.C."/>
            <person name="Freeling M."/>
            <person name="Gingle A.R."/>
            <person name="Hash C.T."/>
            <person name="Keller B."/>
            <person name="Klein P."/>
            <person name="Kresovich S."/>
            <person name="McCann M.C."/>
            <person name="Ming R."/>
            <person name="Peterson D.G."/>
            <person name="Mehboob-ur-Rahman"/>
            <person name="Ware D."/>
            <person name="Westhoff P."/>
            <person name="Mayer K.F."/>
            <person name="Messing J."/>
            <person name="Rokhsar D.S."/>
        </authorList>
    </citation>
    <scope>NUCLEOTIDE SEQUENCE [LARGE SCALE GENOMIC DNA]</scope>
    <source>
        <strain evidence="3">cv. BTx623</strain>
    </source>
</reference>
<dbReference type="Proteomes" id="UP000000768">
    <property type="component" value="Chromosome 9"/>
</dbReference>
<reference evidence="3" key="2">
    <citation type="journal article" date="2018" name="Plant J.">
        <title>The Sorghum bicolor reference genome: improved assembly, gene annotations, a transcriptome atlas, and signatures of genome organization.</title>
        <authorList>
            <person name="McCormick R.F."/>
            <person name="Truong S.K."/>
            <person name="Sreedasyam A."/>
            <person name="Jenkins J."/>
            <person name="Shu S."/>
            <person name="Sims D."/>
            <person name="Kennedy M."/>
            <person name="Amirebrahimi M."/>
            <person name="Weers B.D."/>
            <person name="McKinley B."/>
            <person name="Mattison A."/>
            <person name="Morishige D.T."/>
            <person name="Grimwood J."/>
            <person name="Schmutz J."/>
            <person name="Mullet J.E."/>
        </authorList>
    </citation>
    <scope>NUCLEOTIDE SEQUENCE [LARGE SCALE GENOMIC DNA]</scope>
    <source>
        <strain evidence="3">cv. BTx623</strain>
    </source>
</reference>
<name>A0A1B6P825_SORBI</name>
<accession>A0A1B6P825</accession>
<evidence type="ECO:0000256" key="1">
    <source>
        <dbReference type="SAM" id="MobiDB-lite"/>
    </source>
</evidence>
<dbReference type="Gramene" id="KXG21920">
    <property type="protein sequence ID" value="KXG21920"/>
    <property type="gene ID" value="SORBI_3009G126200"/>
</dbReference>
<protein>
    <submittedName>
        <fullName evidence="2">Uncharacterized protein</fullName>
    </submittedName>
</protein>
<feature type="compositionally biased region" description="Low complexity" evidence="1">
    <location>
        <begin position="1"/>
        <end position="12"/>
    </location>
</feature>
<keyword evidence="3" id="KW-1185">Reference proteome</keyword>
<dbReference type="EMBL" id="CM000768">
    <property type="protein sequence ID" value="KXG21920.1"/>
    <property type="molecule type" value="Genomic_DNA"/>
</dbReference>
<evidence type="ECO:0000313" key="2">
    <source>
        <dbReference type="EMBL" id="KXG21920.1"/>
    </source>
</evidence>
<feature type="region of interest" description="Disordered" evidence="1">
    <location>
        <begin position="1"/>
        <end position="36"/>
    </location>
</feature>
<dbReference type="InParanoid" id="A0A1B6P825"/>